<comment type="caution">
    <text evidence="1">The sequence shown here is derived from an EMBL/GenBank/DDBJ whole genome shotgun (WGS) entry which is preliminary data.</text>
</comment>
<proteinExistence type="predicted"/>
<protein>
    <submittedName>
        <fullName evidence="1">Gp8</fullName>
    </submittedName>
</protein>
<name>A0A086ZDV4_9BIFI</name>
<dbReference type="EMBL" id="JGYN01000045">
    <property type="protein sequence ID" value="KFI44704.1"/>
    <property type="molecule type" value="Genomic_DNA"/>
</dbReference>
<dbReference type="RefSeq" id="WP_033496576.1">
    <property type="nucleotide sequence ID" value="NZ_JDUU01000042.1"/>
</dbReference>
<reference evidence="1 2" key="1">
    <citation type="submission" date="2014-03" db="EMBL/GenBank/DDBJ databases">
        <title>Genomics of Bifidobacteria.</title>
        <authorList>
            <person name="Ventura M."/>
            <person name="Milani C."/>
            <person name="Lugli G.A."/>
        </authorList>
    </citation>
    <scope>NUCLEOTIDE SEQUENCE [LARGE SCALE GENOMIC DNA]</scope>
    <source>
        <strain evidence="1 2">DSM 23969</strain>
    </source>
</reference>
<evidence type="ECO:0000313" key="1">
    <source>
        <dbReference type="EMBL" id="KFI44704.1"/>
    </source>
</evidence>
<dbReference type="Proteomes" id="UP000029108">
    <property type="component" value="Unassembled WGS sequence"/>
</dbReference>
<accession>A0A086ZDV4</accession>
<dbReference type="eggNOG" id="ENOG502ZJCX">
    <property type="taxonomic scope" value="Bacteria"/>
</dbReference>
<sequence length="172" mass="19055">MPYEDMVANPTIDAQWWKTAAQSVIRRYCGWHVCPPTDELLTVDSYGGRTLTLPTKHINSVDSISVDGQDILDQCDWSAAGVIRLRNGYWPDRPRAVAVQLNHGYPPEDVPEILELLRNLAKRARTQPGVASQSVNGASVSYLTAGGAPLGLQLLSIEKDMLEPYRLNWGPQ</sequence>
<gene>
    <name evidence="1" type="ORF">BBIA_2560</name>
</gene>
<evidence type="ECO:0000313" key="2">
    <source>
        <dbReference type="Proteomes" id="UP000029108"/>
    </source>
</evidence>
<organism evidence="1 2">
    <name type="scientific">Bifidobacterium biavatii DSM 23969</name>
    <dbReference type="NCBI Taxonomy" id="1437608"/>
    <lineage>
        <taxon>Bacteria</taxon>
        <taxon>Bacillati</taxon>
        <taxon>Actinomycetota</taxon>
        <taxon>Actinomycetes</taxon>
        <taxon>Bifidobacteriales</taxon>
        <taxon>Bifidobacteriaceae</taxon>
        <taxon>Bifidobacterium</taxon>
    </lineage>
</organism>
<dbReference type="AlphaFoldDB" id="A0A086ZDV4"/>
<dbReference type="OrthoDB" id="3838020at2"/>
<keyword evidence="2" id="KW-1185">Reference proteome</keyword>
<dbReference type="STRING" id="1437608.GCA_000771645_02185"/>